<dbReference type="InterPro" id="IPR051141">
    <property type="entry name" value="UPF0339_domain"/>
</dbReference>
<accession>A0A5S3PQW1</accession>
<name>A0A5S3PQW1_9FLAO</name>
<dbReference type="PANTHER" id="PTHR40606:SF1">
    <property type="entry name" value="UPF0339 PROTEIN YEGP"/>
    <property type="match status" value="1"/>
</dbReference>
<feature type="domain" description="DUF1508" evidence="1">
    <location>
        <begin position="60"/>
        <end position="93"/>
    </location>
</feature>
<dbReference type="Proteomes" id="UP000310314">
    <property type="component" value="Unassembled WGS sequence"/>
</dbReference>
<dbReference type="EMBL" id="VATY01000002">
    <property type="protein sequence ID" value="TMM57009.1"/>
    <property type="molecule type" value="Genomic_DNA"/>
</dbReference>
<evidence type="ECO:0000259" key="1">
    <source>
        <dbReference type="Pfam" id="PF07411"/>
    </source>
</evidence>
<dbReference type="PANTHER" id="PTHR40606">
    <property type="match status" value="1"/>
</dbReference>
<dbReference type="AlphaFoldDB" id="A0A5S3PQW1"/>
<protein>
    <submittedName>
        <fullName evidence="2">DUF1508 domain-containing protein</fullName>
    </submittedName>
</protein>
<evidence type="ECO:0000313" key="3">
    <source>
        <dbReference type="Proteomes" id="UP000310314"/>
    </source>
</evidence>
<sequence>MIEIQKNKEKTYIFYLKTITGNTLLSSVNYADKAKVEEVVQDLKNSKVRKISFERKTNHSGNFLFSLKYRKGGLIGNSELYQSEAGMENGIKNLIRRINSLSEEN</sequence>
<reference evidence="2 3" key="1">
    <citation type="submission" date="2019-05" db="EMBL/GenBank/DDBJ databases">
        <authorList>
            <person name="Zhang J.-Y."/>
            <person name="Feg X."/>
            <person name="Du Z.-J."/>
        </authorList>
    </citation>
    <scope>NUCLEOTIDE SEQUENCE [LARGE SCALE GENOMIC DNA]</scope>
    <source>
        <strain evidence="2 3">RZ26</strain>
    </source>
</reference>
<dbReference type="Gene3D" id="2.30.29.80">
    <property type="match status" value="1"/>
</dbReference>
<gene>
    <name evidence="2" type="ORF">FEE95_10985</name>
</gene>
<comment type="caution">
    <text evidence="2">The sequence shown here is derived from an EMBL/GenBank/DDBJ whole genome shotgun (WGS) entry which is preliminary data.</text>
</comment>
<evidence type="ECO:0000313" key="2">
    <source>
        <dbReference type="EMBL" id="TMM57009.1"/>
    </source>
</evidence>
<dbReference type="InterPro" id="IPR010879">
    <property type="entry name" value="DUF1508"/>
</dbReference>
<keyword evidence="3" id="KW-1185">Reference proteome</keyword>
<dbReference type="SUPFAM" id="SSF160113">
    <property type="entry name" value="YegP-like"/>
    <property type="match status" value="2"/>
</dbReference>
<dbReference type="Pfam" id="PF07411">
    <property type="entry name" value="DUF1508"/>
    <property type="match status" value="1"/>
</dbReference>
<dbReference type="OrthoDB" id="9802792at2"/>
<proteinExistence type="predicted"/>
<dbReference type="InterPro" id="IPR036913">
    <property type="entry name" value="YegP-like_sf"/>
</dbReference>
<organism evidence="2 3">
    <name type="scientific">Maribacter algarum</name>
    <name type="common">ex Zhang et al. 2020</name>
    <dbReference type="NCBI Taxonomy" id="2578118"/>
    <lineage>
        <taxon>Bacteria</taxon>
        <taxon>Pseudomonadati</taxon>
        <taxon>Bacteroidota</taxon>
        <taxon>Flavobacteriia</taxon>
        <taxon>Flavobacteriales</taxon>
        <taxon>Flavobacteriaceae</taxon>
        <taxon>Maribacter</taxon>
    </lineage>
</organism>